<dbReference type="RefSeq" id="WP_212697952.1">
    <property type="nucleotide sequence ID" value="NZ_CP058649.1"/>
</dbReference>
<dbReference type="InterPro" id="IPR050640">
    <property type="entry name" value="Bact_2-comp_sensor_kinase"/>
</dbReference>
<feature type="domain" description="HAMP" evidence="7">
    <location>
        <begin position="212"/>
        <end position="265"/>
    </location>
</feature>
<comment type="subcellular location">
    <subcellularLocation>
        <location evidence="1">Membrane</location>
    </subcellularLocation>
</comment>
<dbReference type="Proteomes" id="UP000683246">
    <property type="component" value="Chromosome"/>
</dbReference>
<keyword evidence="6" id="KW-0472">Membrane</keyword>
<keyword evidence="9" id="KW-1185">Reference proteome</keyword>
<proteinExistence type="predicted"/>
<dbReference type="InterPro" id="IPR003660">
    <property type="entry name" value="HAMP_dom"/>
</dbReference>
<dbReference type="InterPro" id="IPR003594">
    <property type="entry name" value="HATPase_dom"/>
</dbReference>
<evidence type="ECO:0000256" key="2">
    <source>
        <dbReference type="ARBA" id="ARBA00022553"/>
    </source>
</evidence>
<dbReference type="Pfam" id="PF06580">
    <property type="entry name" value="His_kinase"/>
    <property type="match status" value="1"/>
</dbReference>
<feature type="coiled-coil region" evidence="5">
    <location>
        <begin position="263"/>
        <end position="297"/>
    </location>
</feature>
<evidence type="ECO:0000256" key="4">
    <source>
        <dbReference type="ARBA" id="ARBA00022777"/>
    </source>
</evidence>
<evidence type="ECO:0000256" key="3">
    <source>
        <dbReference type="ARBA" id="ARBA00022679"/>
    </source>
</evidence>
<evidence type="ECO:0000256" key="6">
    <source>
        <dbReference type="SAM" id="Phobius"/>
    </source>
</evidence>
<dbReference type="CDD" id="cd06225">
    <property type="entry name" value="HAMP"/>
    <property type="match status" value="1"/>
</dbReference>
<keyword evidence="2" id="KW-0597">Phosphoprotein</keyword>
<protein>
    <submittedName>
        <fullName evidence="8">Sensor histidine kinase</fullName>
    </submittedName>
</protein>
<evidence type="ECO:0000313" key="8">
    <source>
        <dbReference type="EMBL" id="QUI22465.1"/>
    </source>
</evidence>
<dbReference type="PANTHER" id="PTHR34220:SF7">
    <property type="entry name" value="SENSOR HISTIDINE KINASE YPDA"/>
    <property type="match status" value="1"/>
</dbReference>
<dbReference type="GO" id="GO:0016020">
    <property type="term" value="C:membrane"/>
    <property type="evidence" value="ECO:0007669"/>
    <property type="project" value="UniProtKB-SubCell"/>
</dbReference>
<evidence type="ECO:0000313" key="9">
    <source>
        <dbReference type="Proteomes" id="UP000683246"/>
    </source>
</evidence>
<dbReference type="InterPro" id="IPR036890">
    <property type="entry name" value="HATPase_C_sf"/>
</dbReference>
<dbReference type="Gene3D" id="3.30.565.10">
    <property type="entry name" value="Histidine kinase-like ATPase, C-terminal domain"/>
    <property type="match status" value="1"/>
</dbReference>
<dbReference type="Pfam" id="PF02518">
    <property type="entry name" value="HATPase_c"/>
    <property type="match status" value="1"/>
</dbReference>
<gene>
    <name evidence="8" type="ORF">HZI73_09190</name>
</gene>
<keyword evidence="6" id="KW-1133">Transmembrane helix</keyword>
<dbReference type="Gene3D" id="6.10.340.10">
    <property type="match status" value="1"/>
</dbReference>
<dbReference type="EMBL" id="CP058649">
    <property type="protein sequence ID" value="QUI22465.1"/>
    <property type="molecule type" value="Genomic_DNA"/>
</dbReference>
<sequence>MTLKKWVSSKTERWTLKRILIVFSSSIVGIMTLLLISVMQANHVFYNQLNQDLSQLVNLQSKTEEIEAAYHAIRSYTLSDDMTYLTQYEDEKEDLLRFFEGYKLKDKGSNPYYLYYDAYNMFLSFTEQAVRSLTLFEEGAEPLYVNHQVLQLSKNKNFMKEQLEKMIAVELVEIKNKYGDIEAATASREELIYVIIFFIITFTLWANHGITNKLSRPIHALSVQLKNIANGDYNRDPIQQSSIGELHYMIVRFNKMKVKLADNIDLMHENAKIREQLKNQEIELLETENHLKQSKLDYLQSQINPHFLYNTLNSIQTLADIEEAPLTEKMLFHMSSLMRYNQKKMNDIVRLKEELDIVDSYIYIQMIRFGNRIQYIMDKDDDALNTLVPSMILQPLVENAMIHGLEPKIGQGVLKIEIYKEPGQVVVSVYDNGVGMDQETMDNIMLYAESDPGKNGIKSYQSIGLSNVIRRCMLYYGKNILEIQSEKGHYTQLKLVIPDKE</sequence>
<keyword evidence="6" id="KW-0812">Transmembrane</keyword>
<keyword evidence="5" id="KW-0175">Coiled coil</keyword>
<evidence type="ECO:0000256" key="5">
    <source>
        <dbReference type="SAM" id="Coils"/>
    </source>
</evidence>
<feature type="transmembrane region" description="Helical" evidence="6">
    <location>
        <begin position="20"/>
        <end position="39"/>
    </location>
</feature>
<keyword evidence="4 8" id="KW-0418">Kinase</keyword>
<keyword evidence="3" id="KW-0808">Transferase</keyword>
<dbReference type="SUPFAM" id="SSF55874">
    <property type="entry name" value="ATPase domain of HSP90 chaperone/DNA topoisomerase II/histidine kinase"/>
    <property type="match status" value="1"/>
</dbReference>
<dbReference type="SUPFAM" id="SSF158472">
    <property type="entry name" value="HAMP domain-like"/>
    <property type="match status" value="1"/>
</dbReference>
<evidence type="ECO:0000259" key="7">
    <source>
        <dbReference type="PROSITE" id="PS50885"/>
    </source>
</evidence>
<dbReference type="GO" id="GO:0000155">
    <property type="term" value="F:phosphorelay sensor kinase activity"/>
    <property type="evidence" value="ECO:0007669"/>
    <property type="project" value="InterPro"/>
</dbReference>
<reference evidence="8" key="1">
    <citation type="submission" date="2020-07" db="EMBL/GenBank/DDBJ databases">
        <title>Vallitalea pronyensis genome.</title>
        <authorList>
            <person name="Postec A."/>
        </authorList>
    </citation>
    <scope>NUCLEOTIDE SEQUENCE</scope>
    <source>
        <strain evidence="8">FatNI3</strain>
    </source>
</reference>
<dbReference type="PROSITE" id="PS50885">
    <property type="entry name" value="HAMP"/>
    <property type="match status" value="1"/>
</dbReference>
<evidence type="ECO:0000256" key="1">
    <source>
        <dbReference type="ARBA" id="ARBA00004370"/>
    </source>
</evidence>
<dbReference type="AlphaFoldDB" id="A0A8J8SG74"/>
<dbReference type="PANTHER" id="PTHR34220">
    <property type="entry name" value="SENSOR HISTIDINE KINASE YPDA"/>
    <property type="match status" value="1"/>
</dbReference>
<name>A0A8J8SG74_9FIRM</name>
<dbReference type="KEGG" id="vpy:HZI73_09190"/>
<organism evidence="8 9">
    <name type="scientific">Vallitalea pronyensis</name>
    <dbReference type="NCBI Taxonomy" id="1348613"/>
    <lineage>
        <taxon>Bacteria</taxon>
        <taxon>Bacillati</taxon>
        <taxon>Bacillota</taxon>
        <taxon>Clostridia</taxon>
        <taxon>Lachnospirales</taxon>
        <taxon>Vallitaleaceae</taxon>
        <taxon>Vallitalea</taxon>
    </lineage>
</organism>
<accession>A0A8J8SG74</accession>
<dbReference type="InterPro" id="IPR010559">
    <property type="entry name" value="Sig_transdc_His_kin_internal"/>
</dbReference>